<dbReference type="OMA" id="QSERTDW"/>
<keyword evidence="3" id="KW-1185">Reference proteome</keyword>
<dbReference type="EMBL" id="JH159151">
    <property type="protein sequence ID" value="EGZ26739.1"/>
    <property type="molecule type" value="Genomic_DNA"/>
</dbReference>
<gene>
    <name evidence="2" type="ORF">PHYSODRAFT_407038</name>
</gene>
<dbReference type="AlphaFoldDB" id="G4YP30"/>
<feature type="region of interest" description="Disordered" evidence="1">
    <location>
        <begin position="232"/>
        <end position="252"/>
    </location>
</feature>
<proteinExistence type="predicted"/>
<feature type="non-terminal residue" evidence="2">
    <location>
        <position position="252"/>
    </location>
</feature>
<feature type="compositionally biased region" description="Basic residues" evidence="1">
    <location>
        <begin position="240"/>
        <end position="252"/>
    </location>
</feature>
<feature type="non-terminal residue" evidence="2">
    <location>
        <position position="1"/>
    </location>
</feature>
<name>G4YP30_PHYSP</name>
<dbReference type="RefSeq" id="XP_009514014.1">
    <property type="nucleotide sequence ID" value="XM_009515719.1"/>
</dbReference>
<accession>G4YP30</accession>
<evidence type="ECO:0000256" key="1">
    <source>
        <dbReference type="SAM" id="MobiDB-lite"/>
    </source>
</evidence>
<reference evidence="2 3" key="1">
    <citation type="journal article" date="2006" name="Science">
        <title>Phytophthora genome sequences uncover evolutionary origins and mechanisms of pathogenesis.</title>
        <authorList>
            <person name="Tyler B.M."/>
            <person name="Tripathy S."/>
            <person name="Zhang X."/>
            <person name="Dehal P."/>
            <person name="Jiang R.H."/>
            <person name="Aerts A."/>
            <person name="Arredondo F.D."/>
            <person name="Baxter L."/>
            <person name="Bensasson D."/>
            <person name="Beynon J.L."/>
            <person name="Chapman J."/>
            <person name="Damasceno C.M."/>
            <person name="Dorrance A.E."/>
            <person name="Dou D."/>
            <person name="Dickerman A.W."/>
            <person name="Dubchak I.L."/>
            <person name="Garbelotto M."/>
            <person name="Gijzen M."/>
            <person name="Gordon S.G."/>
            <person name="Govers F."/>
            <person name="Grunwald N.J."/>
            <person name="Huang W."/>
            <person name="Ivors K.L."/>
            <person name="Jones R.W."/>
            <person name="Kamoun S."/>
            <person name="Krampis K."/>
            <person name="Lamour K.H."/>
            <person name="Lee M.K."/>
            <person name="McDonald W.H."/>
            <person name="Medina M."/>
            <person name="Meijer H.J."/>
            <person name="Nordberg E.K."/>
            <person name="Maclean D.J."/>
            <person name="Ospina-Giraldo M.D."/>
            <person name="Morris P.F."/>
            <person name="Phuntumart V."/>
            <person name="Putnam N.H."/>
            <person name="Rash S."/>
            <person name="Rose J.K."/>
            <person name="Sakihama Y."/>
            <person name="Salamov A.A."/>
            <person name="Savidor A."/>
            <person name="Scheuring C.F."/>
            <person name="Smith B.M."/>
            <person name="Sobral B.W."/>
            <person name="Terry A."/>
            <person name="Torto-Alalibo T.A."/>
            <person name="Win J."/>
            <person name="Xu Z."/>
            <person name="Zhang H."/>
            <person name="Grigoriev I.V."/>
            <person name="Rokhsar D.S."/>
            <person name="Boore J.L."/>
        </authorList>
    </citation>
    <scope>NUCLEOTIDE SEQUENCE [LARGE SCALE GENOMIC DNA]</scope>
    <source>
        <strain evidence="2 3">P6497</strain>
    </source>
</reference>
<dbReference type="KEGG" id="psoj:PHYSODRAFT_407038"/>
<dbReference type="Proteomes" id="UP000002640">
    <property type="component" value="Unassembled WGS sequence"/>
</dbReference>
<organism evidence="2 3">
    <name type="scientific">Phytophthora sojae (strain P6497)</name>
    <name type="common">Soybean stem and root rot agent</name>
    <name type="synonym">Phytophthora megasperma f. sp. glycines</name>
    <dbReference type="NCBI Taxonomy" id="1094619"/>
    <lineage>
        <taxon>Eukaryota</taxon>
        <taxon>Sar</taxon>
        <taxon>Stramenopiles</taxon>
        <taxon>Oomycota</taxon>
        <taxon>Peronosporomycetes</taxon>
        <taxon>Peronosporales</taxon>
        <taxon>Peronosporaceae</taxon>
        <taxon>Phytophthora</taxon>
    </lineage>
</organism>
<dbReference type="GeneID" id="20651497"/>
<sequence>KKNVDDQLLASFTREREVLIQQLARNERTMDEFRRGIEQIPLMERNELIREVLLMEYRIGHLEIDKMQLQTLRDLQIGASPRLDGQHGNNDDLVMDPLDVRLLSESLPNDLHLDLPALMSGSPQPQSSDRDSIRVHLPDIKATKTASGRGGFLEELREHLYPSKANRHRDNHQQVAAASPVSYHKHWGLHLNNASLPYIRLKKKNTVPLYVEPTGSLAAVLSLGKSPSTTAVAEPYLKSLKNRHKKPPRASK</sequence>
<dbReference type="SMR" id="G4YP30"/>
<dbReference type="InParanoid" id="G4YP30"/>
<protein>
    <submittedName>
        <fullName evidence="2">Uncharacterized protein</fullName>
    </submittedName>
</protein>
<evidence type="ECO:0000313" key="3">
    <source>
        <dbReference type="Proteomes" id="UP000002640"/>
    </source>
</evidence>
<evidence type="ECO:0000313" key="2">
    <source>
        <dbReference type="EMBL" id="EGZ26739.1"/>
    </source>
</evidence>